<evidence type="ECO:0000313" key="1">
    <source>
        <dbReference type="EMBL" id="JAD55599.1"/>
    </source>
</evidence>
<dbReference type="AlphaFoldDB" id="A0A0A9AV72"/>
<reference evidence="1" key="2">
    <citation type="journal article" date="2015" name="Data Brief">
        <title>Shoot transcriptome of the giant reed, Arundo donax.</title>
        <authorList>
            <person name="Barrero R.A."/>
            <person name="Guerrero F.D."/>
            <person name="Moolhuijzen P."/>
            <person name="Goolsby J.A."/>
            <person name="Tidwell J."/>
            <person name="Bellgard S.E."/>
            <person name="Bellgard M.I."/>
        </authorList>
    </citation>
    <scope>NUCLEOTIDE SEQUENCE</scope>
    <source>
        <tissue evidence="1">Shoot tissue taken approximately 20 cm above the soil surface</tissue>
    </source>
</reference>
<sequence>MPSFSTLDQLRFVPFLLFSE</sequence>
<name>A0A0A9AV72_ARUDO</name>
<protein>
    <submittedName>
        <fullName evidence="1">Uncharacterized protein</fullName>
    </submittedName>
</protein>
<reference evidence="1" key="1">
    <citation type="submission" date="2014-09" db="EMBL/GenBank/DDBJ databases">
        <authorList>
            <person name="Magalhaes I.L.F."/>
            <person name="Oliveira U."/>
            <person name="Santos F.R."/>
            <person name="Vidigal T.H.D.A."/>
            <person name="Brescovit A.D."/>
            <person name="Santos A.J."/>
        </authorList>
    </citation>
    <scope>NUCLEOTIDE SEQUENCE</scope>
    <source>
        <tissue evidence="1">Shoot tissue taken approximately 20 cm above the soil surface</tissue>
    </source>
</reference>
<proteinExistence type="predicted"/>
<organism evidence="1">
    <name type="scientific">Arundo donax</name>
    <name type="common">Giant reed</name>
    <name type="synonym">Donax arundinaceus</name>
    <dbReference type="NCBI Taxonomy" id="35708"/>
    <lineage>
        <taxon>Eukaryota</taxon>
        <taxon>Viridiplantae</taxon>
        <taxon>Streptophyta</taxon>
        <taxon>Embryophyta</taxon>
        <taxon>Tracheophyta</taxon>
        <taxon>Spermatophyta</taxon>
        <taxon>Magnoliopsida</taxon>
        <taxon>Liliopsida</taxon>
        <taxon>Poales</taxon>
        <taxon>Poaceae</taxon>
        <taxon>PACMAD clade</taxon>
        <taxon>Arundinoideae</taxon>
        <taxon>Arundineae</taxon>
        <taxon>Arundo</taxon>
    </lineage>
</organism>
<dbReference type="EMBL" id="GBRH01242296">
    <property type="protein sequence ID" value="JAD55599.1"/>
    <property type="molecule type" value="Transcribed_RNA"/>
</dbReference>
<accession>A0A0A9AV72</accession>